<protein>
    <submittedName>
        <fullName evidence="2">Uncharacterized protein</fullName>
    </submittedName>
</protein>
<dbReference type="Proteomes" id="UP000006718">
    <property type="component" value="Chromosome 11"/>
</dbReference>
<keyword evidence="1" id="KW-1133">Transmembrane helix</keyword>
<keyword evidence="3" id="KW-1185">Reference proteome</keyword>
<proteinExistence type="predicted"/>
<organism evidence="2 3">
    <name type="scientific">Macaca mulatta</name>
    <name type="common">Rhesus macaque</name>
    <dbReference type="NCBI Taxonomy" id="9544"/>
    <lineage>
        <taxon>Eukaryota</taxon>
        <taxon>Metazoa</taxon>
        <taxon>Chordata</taxon>
        <taxon>Craniata</taxon>
        <taxon>Vertebrata</taxon>
        <taxon>Euteleostomi</taxon>
        <taxon>Mammalia</taxon>
        <taxon>Eutheria</taxon>
        <taxon>Euarchontoglires</taxon>
        <taxon>Primates</taxon>
        <taxon>Haplorrhini</taxon>
        <taxon>Catarrhini</taxon>
        <taxon>Cercopithecidae</taxon>
        <taxon>Cercopithecinae</taxon>
        <taxon>Macaca</taxon>
    </lineage>
</organism>
<reference evidence="2" key="3">
    <citation type="submission" date="2025-08" db="UniProtKB">
        <authorList>
            <consortium name="Ensembl"/>
        </authorList>
    </citation>
    <scope>IDENTIFICATION</scope>
    <source>
        <strain evidence="2">17573</strain>
    </source>
</reference>
<dbReference type="AlphaFoldDB" id="A0A5F7ZH00"/>
<keyword evidence="1" id="KW-0812">Transmembrane</keyword>
<dbReference type="GeneTree" id="ENSGT01120000271815"/>
<dbReference type="PRINTS" id="PR02045">
    <property type="entry name" value="F138DOMAIN"/>
</dbReference>
<reference evidence="2" key="2">
    <citation type="submission" date="2019-01" db="EMBL/GenBank/DDBJ databases">
        <authorList>
            <person name="Graves T."/>
            <person name="Eichler E.E."/>
            <person name="Wilson R.K."/>
        </authorList>
    </citation>
    <scope>NUCLEOTIDE SEQUENCE [LARGE SCALE GENOMIC DNA]</scope>
    <source>
        <strain evidence="2">17573</strain>
    </source>
</reference>
<keyword evidence="1" id="KW-0472">Membrane</keyword>
<evidence type="ECO:0000256" key="1">
    <source>
        <dbReference type="SAM" id="Phobius"/>
    </source>
</evidence>
<dbReference type="VEuPathDB" id="HostDB:ENSMMUG00000052077"/>
<name>A0A5F7ZH00_MACMU</name>
<reference evidence="3" key="1">
    <citation type="journal article" date="2007" name="Science">
        <title>Evolutionary and biomedical insights from the rhesus macaque genome.</title>
        <authorList>
            <person name="Gibbs R.A."/>
            <person name="Rogers J."/>
            <person name="Katze M.G."/>
            <person name="Bumgarner R."/>
            <person name="Weinstock G.M."/>
            <person name="Mardis E.R."/>
            <person name="Remington K.A."/>
            <person name="Strausberg R.L."/>
            <person name="Venter J.C."/>
            <person name="Wilson R.K."/>
            <person name="Batzer M.A."/>
            <person name="Bustamante C.D."/>
            <person name="Eichler E.E."/>
            <person name="Hahn M.W."/>
            <person name="Hardison R.C."/>
            <person name="Makova K.D."/>
            <person name="Miller W."/>
            <person name="Milosavljevic A."/>
            <person name="Palermo R.E."/>
            <person name="Siepel A."/>
            <person name="Sikela J.M."/>
            <person name="Attaway T."/>
            <person name="Bell S."/>
            <person name="Bernard K.E."/>
            <person name="Buhay C.J."/>
            <person name="Chandrabose M.N."/>
            <person name="Dao M."/>
            <person name="Davis C."/>
            <person name="Delehaunty K.D."/>
            <person name="Ding Y."/>
            <person name="Dinh H.H."/>
            <person name="Dugan-Rocha S."/>
            <person name="Fulton L.A."/>
            <person name="Gabisi R.A."/>
            <person name="Garner T.T."/>
            <person name="Godfrey J."/>
            <person name="Hawes A.C."/>
            <person name="Hernandez J."/>
            <person name="Hines S."/>
            <person name="Holder M."/>
            <person name="Hume J."/>
            <person name="Jhangiani S.N."/>
            <person name="Joshi V."/>
            <person name="Khan Z.M."/>
            <person name="Kirkness E.F."/>
            <person name="Cree A."/>
            <person name="Fowler R.G."/>
            <person name="Lee S."/>
            <person name="Lewis L.R."/>
            <person name="Li Z."/>
            <person name="Liu Y.-S."/>
            <person name="Moore S.M."/>
            <person name="Muzny D."/>
            <person name="Nazareth L.V."/>
            <person name="Ngo D.N."/>
            <person name="Okwuonu G.O."/>
            <person name="Pai G."/>
            <person name="Parker D."/>
            <person name="Paul H.A."/>
            <person name="Pfannkoch C."/>
            <person name="Pohl C.S."/>
            <person name="Rogers Y.-H.C."/>
            <person name="Ruiz S.J."/>
            <person name="Sabo A."/>
            <person name="Santibanez J."/>
            <person name="Schneider B.W."/>
            <person name="Smith S.M."/>
            <person name="Sodergren E."/>
            <person name="Svatek A.F."/>
            <person name="Utterback T.R."/>
            <person name="Vattathil S."/>
            <person name="Warren W."/>
            <person name="White C.S."/>
            <person name="Chinwalla A.T."/>
            <person name="Feng Y."/>
            <person name="Halpern A.L."/>
            <person name="Hillier L.W."/>
            <person name="Huang X."/>
            <person name="Minx P."/>
            <person name="Nelson J.O."/>
            <person name="Pepin K.H."/>
            <person name="Qin X."/>
            <person name="Sutton G.G."/>
            <person name="Venter E."/>
            <person name="Walenz B.P."/>
            <person name="Wallis J.W."/>
            <person name="Worley K.C."/>
            <person name="Yang S.-P."/>
            <person name="Jones S.M."/>
            <person name="Marra M.A."/>
            <person name="Rocchi M."/>
            <person name="Schein J.E."/>
            <person name="Baertsch R."/>
            <person name="Clarke L."/>
            <person name="Csuros M."/>
            <person name="Glasscock J."/>
            <person name="Harris R.A."/>
            <person name="Havlak P."/>
            <person name="Jackson A.R."/>
            <person name="Jiang H."/>
            <person name="Liu Y."/>
            <person name="Messina D.N."/>
            <person name="Shen Y."/>
            <person name="Song H.X.-Z."/>
            <person name="Wylie T."/>
            <person name="Zhang L."/>
            <person name="Birney E."/>
            <person name="Han K."/>
            <person name="Konkel M.K."/>
            <person name="Lee J."/>
            <person name="Smit A.F.A."/>
            <person name="Ullmer B."/>
            <person name="Wang H."/>
            <person name="Xing J."/>
            <person name="Burhans R."/>
            <person name="Cheng Z."/>
            <person name="Karro J.E."/>
            <person name="Ma J."/>
            <person name="Raney B."/>
            <person name="She X."/>
            <person name="Cox M.J."/>
            <person name="Demuth J.P."/>
            <person name="Dumas L.J."/>
            <person name="Han S.-G."/>
            <person name="Hopkins J."/>
            <person name="Karimpour-Fard A."/>
            <person name="Kim Y.H."/>
            <person name="Pollack J.R."/>
            <person name="Vinar T."/>
            <person name="Addo-Quaye C."/>
            <person name="Degenhardt J."/>
            <person name="Denby A."/>
            <person name="Hubisz M.J."/>
            <person name="Indap A."/>
            <person name="Kosiol C."/>
            <person name="Lahn B.T."/>
            <person name="Lawson H.A."/>
            <person name="Marklein A."/>
            <person name="Nielsen R."/>
            <person name="Vallender E.J."/>
            <person name="Clark A.G."/>
            <person name="Ferguson B."/>
            <person name="Hernandez R.D."/>
            <person name="Hirani K."/>
            <person name="Kehrer-Sawatzki H."/>
            <person name="Kolb J."/>
            <person name="Patil S."/>
            <person name="Pu L.-L."/>
            <person name="Ren Y."/>
            <person name="Smith D.G."/>
            <person name="Wheeler D.A."/>
            <person name="Schenck I."/>
            <person name="Ball E.V."/>
            <person name="Chen R."/>
            <person name="Cooper D.N."/>
            <person name="Giardine B."/>
            <person name="Hsu F."/>
            <person name="Kent W.J."/>
            <person name="Lesk A."/>
            <person name="Nelson D.L."/>
            <person name="O'brien W.E."/>
            <person name="Pruefer K."/>
            <person name="Stenson P.D."/>
            <person name="Wallace J.C."/>
            <person name="Ke H."/>
            <person name="Liu X.-M."/>
            <person name="Wang P."/>
            <person name="Xiang A.P."/>
            <person name="Yang F."/>
            <person name="Barber G.P."/>
            <person name="Haussler D."/>
            <person name="Karolchik D."/>
            <person name="Kern A.D."/>
            <person name="Kuhn R.M."/>
            <person name="Smith K.E."/>
            <person name="Zwieg A.S."/>
        </authorList>
    </citation>
    <scope>NUCLEOTIDE SEQUENCE [LARGE SCALE GENOMIC DNA]</scope>
    <source>
        <strain evidence="3">17573</strain>
    </source>
</reference>
<dbReference type="PANTHER" id="PTHR12138:SF151">
    <property type="entry name" value="SECRETED PROTEIN"/>
    <property type="match status" value="1"/>
</dbReference>
<dbReference type="PANTHER" id="PTHR12138">
    <property type="entry name" value="PRIMATE-EXPANDED PROTEIN FAMILY"/>
    <property type="match status" value="1"/>
</dbReference>
<evidence type="ECO:0000313" key="2">
    <source>
        <dbReference type="Ensembl" id="ENSMMUP00000064871.1"/>
    </source>
</evidence>
<accession>A0A5F7ZH00</accession>
<sequence length="145" mass="16044">MYLDEVGGWVLDVNEVKGGCYPLSLIFFFFFFFFFLRQGLTLVPRLECIGVISAYYSLDPPGSSDSPISASQIAGPTSMHHSTRLIFCLFLLFLVEMRSHYVAQDGLELLGSSYLPSLASQSAVITGVSHHARTNFTNSLLSYKG</sequence>
<dbReference type="InParanoid" id="A0A5F7ZH00"/>
<evidence type="ECO:0000313" key="3">
    <source>
        <dbReference type="Proteomes" id="UP000006718"/>
    </source>
</evidence>
<feature type="transmembrane region" description="Helical" evidence="1">
    <location>
        <begin position="20"/>
        <end position="36"/>
    </location>
</feature>
<reference evidence="2" key="4">
    <citation type="submission" date="2025-09" db="UniProtKB">
        <authorList>
            <consortium name="Ensembl"/>
        </authorList>
    </citation>
    <scope>IDENTIFICATION</scope>
    <source>
        <strain evidence="2">17573</strain>
    </source>
</reference>
<dbReference type="Ensembl" id="ENSMMUT00000100320.1">
    <property type="protein sequence ID" value="ENSMMUP00000064871.1"/>
    <property type="gene ID" value="ENSMMUG00000052077.1"/>
</dbReference>